<evidence type="ECO:0000313" key="7">
    <source>
        <dbReference type="EMBL" id="GAA5067155.1"/>
    </source>
</evidence>
<evidence type="ECO:0000256" key="5">
    <source>
        <dbReference type="ARBA" id="ARBA00023136"/>
    </source>
</evidence>
<organism evidence="7 8">
    <name type="scientific">[Roseibacterium] beibuensis</name>
    <dbReference type="NCBI Taxonomy" id="1193142"/>
    <lineage>
        <taxon>Bacteria</taxon>
        <taxon>Pseudomonadati</taxon>
        <taxon>Pseudomonadota</taxon>
        <taxon>Alphaproteobacteria</taxon>
        <taxon>Rhodobacterales</taxon>
        <taxon>Roseobacteraceae</taxon>
        <taxon>Roseicyclus</taxon>
    </lineage>
</organism>
<dbReference type="PANTHER" id="PTHR30086">
    <property type="entry name" value="ARGININE EXPORTER PROTEIN ARGO"/>
    <property type="match status" value="1"/>
</dbReference>
<keyword evidence="4 6" id="KW-1133">Transmembrane helix</keyword>
<proteinExistence type="predicted"/>
<feature type="transmembrane region" description="Helical" evidence="6">
    <location>
        <begin position="145"/>
        <end position="169"/>
    </location>
</feature>
<evidence type="ECO:0000256" key="1">
    <source>
        <dbReference type="ARBA" id="ARBA00004651"/>
    </source>
</evidence>
<dbReference type="Pfam" id="PF01810">
    <property type="entry name" value="LysE"/>
    <property type="match status" value="1"/>
</dbReference>
<keyword evidence="5 6" id="KW-0472">Membrane</keyword>
<comment type="subcellular location">
    <subcellularLocation>
        <location evidence="1">Cell membrane</location>
        <topology evidence="1">Multi-pass membrane protein</topology>
    </subcellularLocation>
</comment>
<keyword evidence="3 6" id="KW-0812">Transmembrane</keyword>
<comment type="caution">
    <text evidence="7">The sequence shown here is derived from an EMBL/GenBank/DDBJ whole genome shotgun (WGS) entry which is preliminary data.</text>
</comment>
<feature type="transmembrane region" description="Helical" evidence="6">
    <location>
        <begin position="44"/>
        <end position="65"/>
    </location>
</feature>
<dbReference type="InterPro" id="IPR001123">
    <property type="entry name" value="LeuE-type"/>
</dbReference>
<evidence type="ECO:0000256" key="3">
    <source>
        <dbReference type="ARBA" id="ARBA00022692"/>
    </source>
</evidence>
<sequence>MTPDLLTALILFAFAASITPGPNNIMLLASGANFGLRRTVPHMLGISLGHALMTSLVGLGLIGLFEMLPWVRPTLMAGCAVYLVYLAWKIANAAPPPEAEDVAKGRPLTFLQAAAFQWVNPKAWYMAIYAQTNFAPEAGILGVTWAGALAVALVFAATNLPSVTVWAWGGTQLRRWLDGPGRLRAFNITMALLLVASLWPILSGGFG</sequence>
<dbReference type="Proteomes" id="UP001499910">
    <property type="component" value="Unassembled WGS sequence"/>
</dbReference>
<evidence type="ECO:0000256" key="2">
    <source>
        <dbReference type="ARBA" id="ARBA00022475"/>
    </source>
</evidence>
<dbReference type="PANTHER" id="PTHR30086:SF20">
    <property type="entry name" value="ARGININE EXPORTER PROTEIN ARGO-RELATED"/>
    <property type="match status" value="1"/>
</dbReference>
<reference evidence="8" key="1">
    <citation type="journal article" date="2019" name="Int. J. Syst. Evol. Microbiol.">
        <title>The Global Catalogue of Microorganisms (GCM) 10K type strain sequencing project: providing services to taxonomists for standard genome sequencing and annotation.</title>
        <authorList>
            <consortium name="The Broad Institute Genomics Platform"/>
            <consortium name="The Broad Institute Genome Sequencing Center for Infectious Disease"/>
            <person name="Wu L."/>
            <person name="Ma J."/>
        </authorList>
    </citation>
    <scope>NUCLEOTIDE SEQUENCE [LARGE SCALE GENOMIC DNA]</scope>
    <source>
        <strain evidence="8">JCM 18015</strain>
    </source>
</reference>
<evidence type="ECO:0000313" key="8">
    <source>
        <dbReference type="Proteomes" id="UP001499910"/>
    </source>
</evidence>
<dbReference type="EMBL" id="BAABHW010000001">
    <property type="protein sequence ID" value="GAA5067155.1"/>
    <property type="molecule type" value="Genomic_DNA"/>
</dbReference>
<keyword evidence="2" id="KW-1003">Cell membrane</keyword>
<name>A0ABP9KZU6_9RHOB</name>
<dbReference type="RefSeq" id="WP_259546697.1">
    <property type="nucleotide sequence ID" value="NZ_BAABHW010000001.1"/>
</dbReference>
<gene>
    <name evidence="7" type="ORF">GCM10023209_06490</name>
</gene>
<protein>
    <submittedName>
        <fullName evidence="7">LysE family translocator</fullName>
    </submittedName>
</protein>
<feature type="transmembrane region" description="Helical" evidence="6">
    <location>
        <begin position="181"/>
        <end position="202"/>
    </location>
</feature>
<evidence type="ECO:0000256" key="4">
    <source>
        <dbReference type="ARBA" id="ARBA00022989"/>
    </source>
</evidence>
<keyword evidence="8" id="KW-1185">Reference proteome</keyword>
<accession>A0ABP9KZU6</accession>
<evidence type="ECO:0000256" key="6">
    <source>
        <dbReference type="SAM" id="Phobius"/>
    </source>
</evidence>